<dbReference type="InterPro" id="IPR036291">
    <property type="entry name" value="NAD(P)-bd_dom_sf"/>
</dbReference>
<dbReference type="PRINTS" id="PR00081">
    <property type="entry name" value="GDHRDH"/>
</dbReference>
<dbReference type="SUPFAM" id="SSF51735">
    <property type="entry name" value="NAD(P)-binding Rossmann-fold domains"/>
    <property type="match status" value="1"/>
</dbReference>
<protein>
    <submittedName>
        <fullName evidence="1">NADP-dependent 3-hydroxy acid dehydrogenase YdfG</fullName>
    </submittedName>
</protein>
<reference evidence="1 2" key="1">
    <citation type="submission" date="2016-11" db="EMBL/GenBank/DDBJ databases">
        <authorList>
            <person name="Jaros S."/>
            <person name="Januszkiewicz K."/>
            <person name="Wedrychowicz H."/>
        </authorList>
    </citation>
    <scope>NUCLEOTIDE SEQUENCE [LARGE SCALE GENOMIC DNA]</scope>
    <source>
        <strain evidence="1 2">GAS242</strain>
    </source>
</reference>
<dbReference type="RefSeq" id="WP_079565156.1">
    <property type="nucleotide sequence ID" value="NZ_LT670818.1"/>
</dbReference>
<evidence type="ECO:0000313" key="1">
    <source>
        <dbReference type="EMBL" id="SHG21736.1"/>
    </source>
</evidence>
<dbReference type="PANTHER" id="PTHR43431:SF7">
    <property type="entry name" value="OXIDOREDUCTASE, SHORT CHAIN DEHYDROGENASE_REDUCTASE FAMILY (AFU_ORTHOLOGUE AFUA_5G14000)"/>
    <property type="match status" value="1"/>
</dbReference>
<dbReference type="InterPro" id="IPR002347">
    <property type="entry name" value="SDR_fam"/>
</dbReference>
<sequence>MEIPKYKIALIVGAGEGLSASLARLLAKQGIRIALAARQIEKLGALCAETGARAFACNATDPDEVERLFGLVEREIGTPDVVVYNASGRSRGAFIDLAPTEVEQAIAVSAFGGFLVAQQAAKRMLPAKHGAILFTGASASVKGYAQSAPFAMGKFALRGLAQSMARELSPQGIHVAHFVIDGGIRSAARTEPADRPDSMLDPDAIALSYWNVLQQPRSAWTWELELRPWVEKF</sequence>
<name>A0A1M5I084_9BRAD</name>
<gene>
    <name evidence="1" type="ORF">SAMN05444169_1191</name>
</gene>
<dbReference type="OrthoDB" id="5513072at2"/>
<dbReference type="Gene3D" id="3.40.50.720">
    <property type="entry name" value="NAD(P)-binding Rossmann-like Domain"/>
    <property type="match status" value="1"/>
</dbReference>
<dbReference type="EMBL" id="LT670818">
    <property type="protein sequence ID" value="SHG21736.1"/>
    <property type="molecule type" value="Genomic_DNA"/>
</dbReference>
<dbReference type="PANTHER" id="PTHR43431">
    <property type="entry name" value="OXIDOREDUCTASE, SHORT CHAIN DEHYDROGENASE/REDUCTASE FAMILY (AFU_ORTHOLOGUE AFUA_5G14000)"/>
    <property type="match status" value="1"/>
</dbReference>
<evidence type="ECO:0000313" key="2">
    <source>
        <dbReference type="Proteomes" id="UP000190675"/>
    </source>
</evidence>
<dbReference type="Proteomes" id="UP000190675">
    <property type="component" value="Chromosome I"/>
</dbReference>
<dbReference type="AlphaFoldDB" id="A0A1M5I084"/>
<dbReference type="Pfam" id="PF00106">
    <property type="entry name" value="adh_short"/>
    <property type="match status" value="1"/>
</dbReference>
<organism evidence="1 2">
    <name type="scientific">Bradyrhizobium erythrophlei</name>
    <dbReference type="NCBI Taxonomy" id="1437360"/>
    <lineage>
        <taxon>Bacteria</taxon>
        <taxon>Pseudomonadati</taxon>
        <taxon>Pseudomonadota</taxon>
        <taxon>Alphaproteobacteria</taxon>
        <taxon>Hyphomicrobiales</taxon>
        <taxon>Nitrobacteraceae</taxon>
        <taxon>Bradyrhizobium</taxon>
    </lineage>
</organism>
<proteinExistence type="predicted"/>
<accession>A0A1M5I084</accession>